<evidence type="ECO:0000256" key="1">
    <source>
        <dbReference type="ARBA" id="ARBA00006817"/>
    </source>
</evidence>
<accession>A0A068NWU4</accession>
<dbReference type="HOGENOM" id="CLU_108923_6_3_0"/>
<dbReference type="RefSeq" id="WP_025228209.1">
    <property type="nucleotide sequence ID" value="NZ_CP007139.1"/>
</dbReference>
<keyword evidence="3" id="KW-0812">Transmembrane</keyword>
<dbReference type="Gene3D" id="3.30.530.20">
    <property type="match status" value="1"/>
</dbReference>
<protein>
    <submittedName>
        <fullName evidence="3">Putative glutathione S-transferase-related transmembrane protein</fullName>
    </submittedName>
</protein>
<dbReference type="AlphaFoldDB" id="A0A068NWU4"/>
<dbReference type="STRING" id="661478.OP10G_4548"/>
<proteinExistence type="inferred from homology"/>
<dbReference type="SUPFAM" id="SSF55961">
    <property type="entry name" value="Bet v1-like"/>
    <property type="match status" value="1"/>
</dbReference>
<name>A0A068NWU4_FIMGI</name>
<dbReference type="InterPro" id="IPR013538">
    <property type="entry name" value="ASHA1/2-like_C"/>
</dbReference>
<dbReference type="GO" id="GO:0016740">
    <property type="term" value="F:transferase activity"/>
    <property type="evidence" value="ECO:0007669"/>
    <property type="project" value="UniProtKB-KW"/>
</dbReference>
<dbReference type="Proteomes" id="UP000027982">
    <property type="component" value="Chromosome"/>
</dbReference>
<sequence length="160" mass="18373">MREREVLITRVFDAPRELVFRAWTDPEHLRHWFAPHGCEVEILSLDVRPGGEFRYGIRPPKGADCWCRGTYLEVTSPERIVYSIALTDEHGRFTDSVTAGKDPDWPAETVVTVTFAERAGKTEVTLHQNALESVAKRTGAYPSWLQMLDRLAEELRRHPQ</sequence>
<comment type="similarity">
    <text evidence="1">Belongs to the AHA1 family.</text>
</comment>
<keyword evidence="3" id="KW-0472">Membrane</keyword>
<dbReference type="KEGG" id="fgi:OP10G_4548"/>
<dbReference type="Pfam" id="PF08327">
    <property type="entry name" value="AHSA1"/>
    <property type="match status" value="1"/>
</dbReference>
<evidence type="ECO:0000259" key="2">
    <source>
        <dbReference type="Pfam" id="PF08327"/>
    </source>
</evidence>
<evidence type="ECO:0000313" key="4">
    <source>
        <dbReference type="Proteomes" id="UP000027982"/>
    </source>
</evidence>
<organism evidence="3 4">
    <name type="scientific">Fimbriimonas ginsengisoli Gsoil 348</name>
    <dbReference type="NCBI Taxonomy" id="661478"/>
    <lineage>
        <taxon>Bacteria</taxon>
        <taxon>Bacillati</taxon>
        <taxon>Armatimonadota</taxon>
        <taxon>Fimbriimonadia</taxon>
        <taxon>Fimbriimonadales</taxon>
        <taxon>Fimbriimonadaceae</taxon>
        <taxon>Fimbriimonas</taxon>
    </lineage>
</organism>
<feature type="domain" description="Activator of Hsp90 ATPase homologue 1/2-like C-terminal" evidence="2">
    <location>
        <begin position="13"/>
        <end position="155"/>
    </location>
</feature>
<keyword evidence="3" id="KW-0808">Transferase</keyword>
<dbReference type="OrthoDB" id="9800899at2"/>
<evidence type="ECO:0000313" key="3">
    <source>
        <dbReference type="EMBL" id="AIE87916.1"/>
    </source>
</evidence>
<gene>
    <name evidence="3" type="ORF">OP10G_4548</name>
</gene>
<reference evidence="3 4" key="1">
    <citation type="journal article" date="2014" name="PLoS ONE">
        <title>The first complete genome sequence of the class fimbriimonadia in the phylum armatimonadetes.</title>
        <authorList>
            <person name="Hu Z.Y."/>
            <person name="Wang Y.Z."/>
            <person name="Im W.T."/>
            <person name="Wang S.Y."/>
            <person name="Zhao G.P."/>
            <person name="Zheng H.J."/>
            <person name="Quan Z.X."/>
        </authorList>
    </citation>
    <scope>NUCLEOTIDE SEQUENCE [LARGE SCALE GENOMIC DNA]</scope>
    <source>
        <strain evidence="3">Gsoil 348</strain>
    </source>
</reference>
<keyword evidence="4" id="KW-1185">Reference proteome</keyword>
<dbReference type="eggNOG" id="COG3832">
    <property type="taxonomic scope" value="Bacteria"/>
</dbReference>
<dbReference type="InterPro" id="IPR023393">
    <property type="entry name" value="START-like_dom_sf"/>
</dbReference>
<dbReference type="EMBL" id="CP007139">
    <property type="protein sequence ID" value="AIE87916.1"/>
    <property type="molecule type" value="Genomic_DNA"/>
</dbReference>